<reference evidence="2" key="1">
    <citation type="submission" date="2018-11" db="EMBL/GenBank/DDBJ databases">
        <authorList>
            <consortium name="Pathogen Informatics"/>
        </authorList>
    </citation>
    <scope>NUCLEOTIDE SEQUENCE</scope>
</reference>
<sequence>MDTEISELAEHIAITGHTIDWNATENIKKRKIREAVYTFQRNLMSRRLEEGIFGDNSVYCLERPGDSEKTSKEDAWARKRHHKGAAHEI</sequence>
<feature type="compositionally biased region" description="Basic and acidic residues" evidence="1">
    <location>
        <begin position="63"/>
        <end position="77"/>
    </location>
</feature>
<feature type="compositionally biased region" description="Basic residues" evidence="1">
    <location>
        <begin position="78"/>
        <end position="89"/>
    </location>
</feature>
<keyword evidence="3" id="KW-1185">Reference proteome</keyword>
<proteinExistence type="predicted"/>
<evidence type="ECO:0000313" key="3">
    <source>
        <dbReference type="Proteomes" id="UP000784294"/>
    </source>
</evidence>
<feature type="region of interest" description="Disordered" evidence="1">
    <location>
        <begin position="63"/>
        <end position="89"/>
    </location>
</feature>
<name>A0A3S5B726_9PLAT</name>
<protein>
    <submittedName>
        <fullName evidence="2">Uncharacterized protein</fullName>
    </submittedName>
</protein>
<organism evidence="2 3">
    <name type="scientific">Protopolystoma xenopodis</name>
    <dbReference type="NCBI Taxonomy" id="117903"/>
    <lineage>
        <taxon>Eukaryota</taxon>
        <taxon>Metazoa</taxon>
        <taxon>Spiralia</taxon>
        <taxon>Lophotrochozoa</taxon>
        <taxon>Platyhelminthes</taxon>
        <taxon>Monogenea</taxon>
        <taxon>Polyopisthocotylea</taxon>
        <taxon>Polystomatidea</taxon>
        <taxon>Polystomatidae</taxon>
        <taxon>Protopolystoma</taxon>
    </lineage>
</organism>
<dbReference type="EMBL" id="CAAALY010257633">
    <property type="protein sequence ID" value="VEL38348.1"/>
    <property type="molecule type" value="Genomic_DNA"/>
</dbReference>
<gene>
    <name evidence="2" type="ORF">PXEA_LOCUS31788</name>
</gene>
<comment type="caution">
    <text evidence="2">The sequence shown here is derived from an EMBL/GenBank/DDBJ whole genome shotgun (WGS) entry which is preliminary data.</text>
</comment>
<evidence type="ECO:0000256" key="1">
    <source>
        <dbReference type="SAM" id="MobiDB-lite"/>
    </source>
</evidence>
<dbReference type="Proteomes" id="UP000784294">
    <property type="component" value="Unassembled WGS sequence"/>
</dbReference>
<dbReference type="AlphaFoldDB" id="A0A3S5B726"/>
<evidence type="ECO:0000313" key="2">
    <source>
        <dbReference type="EMBL" id="VEL38348.1"/>
    </source>
</evidence>
<accession>A0A3S5B726</accession>